<gene>
    <name evidence="1" type="ORF">HGRIS_009079</name>
</gene>
<name>A0ABR3J026_9AGAR</name>
<comment type="caution">
    <text evidence="1">The sequence shown here is derived from an EMBL/GenBank/DDBJ whole genome shotgun (WGS) entry which is preliminary data.</text>
</comment>
<organism evidence="1 2">
    <name type="scientific">Hohenbuehelia grisea</name>
    <dbReference type="NCBI Taxonomy" id="104357"/>
    <lineage>
        <taxon>Eukaryota</taxon>
        <taxon>Fungi</taxon>
        <taxon>Dikarya</taxon>
        <taxon>Basidiomycota</taxon>
        <taxon>Agaricomycotina</taxon>
        <taxon>Agaricomycetes</taxon>
        <taxon>Agaricomycetidae</taxon>
        <taxon>Agaricales</taxon>
        <taxon>Pleurotineae</taxon>
        <taxon>Pleurotaceae</taxon>
        <taxon>Hohenbuehelia</taxon>
    </lineage>
</organism>
<accession>A0ABR3J026</accession>
<sequence length="64" mass="7538">MLSSIRQRFSASTFTFWVNDIVQLSLLSVSFEHGFTSELKTCLRRQVDLPDKYTSVYEFMLPNR</sequence>
<dbReference type="Proteomes" id="UP001556367">
    <property type="component" value="Unassembled WGS sequence"/>
</dbReference>
<evidence type="ECO:0000313" key="2">
    <source>
        <dbReference type="Proteomes" id="UP001556367"/>
    </source>
</evidence>
<evidence type="ECO:0000313" key="1">
    <source>
        <dbReference type="EMBL" id="KAL0948979.1"/>
    </source>
</evidence>
<proteinExistence type="predicted"/>
<keyword evidence="2" id="KW-1185">Reference proteome</keyword>
<dbReference type="EMBL" id="JASNQZ010000012">
    <property type="protein sequence ID" value="KAL0948979.1"/>
    <property type="molecule type" value="Genomic_DNA"/>
</dbReference>
<reference evidence="2" key="1">
    <citation type="submission" date="2024-06" db="EMBL/GenBank/DDBJ databases">
        <title>Multi-omics analyses provide insights into the biosynthesis of the anticancer antibiotic pleurotin in Hohenbuehelia grisea.</title>
        <authorList>
            <person name="Weaver J.A."/>
            <person name="Alberti F."/>
        </authorList>
    </citation>
    <scope>NUCLEOTIDE SEQUENCE [LARGE SCALE GENOMIC DNA]</scope>
    <source>
        <strain evidence="2">T-177</strain>
    </source>
</reference>
<protein>
    <submittedName>
        <fullName evidence="1">Uncharacterized protein</fullName>
    </submittedName>
</protein>